<dbReference type="InterPro" id="IPR000791">
    <property type="entry name" value="Gpr1/Fun34/SatP-like"/>
</dbReference>
<dbReference type="Proteomes" id="UP000018001">
    <property type="component" value="Unassembled WGS sequence"/>
</dbReference>
<feature type="transmembrane region" description="Helical" evidence="7">
    <location>
        <begin position="98"/>
        <end position="116"/>
    </location>
</feature>
<evidence type="ECO:0000313" key="8">
    <source>
        <dbReference type="EMBL" id="GAD97220.1"/>
    </source>
</evidence>
<dbReference type="NCBIfam" id="NF038013">
    <property type="entry name" value="AceTr_1"/>
    <property type="match status" value="1"/>
</dbReference>
<protein>
    <recommendedName>
        <fullName evidence="10">GPR1/FUN34/YaaH-class plasma membrane protein</fullName>
    </recommendedName>
</protein>
<dbReference type="Pfam" id="PF01184">
    <property type="entry name" value="Gpr1_Fun34_YaaH"/>
    <property type="match status" value="1"/>
</dbReference>
<dbReference type="OrthoDB" id="3648309at2759"/>
<evidence type="ECO:0000256" key="5">
    <source>
        <dbReference type="ARBA" id="ARBA00023136"/>
    </source>
</evidence>
<evidence type="ECO:0000256" key="6">
    <source>
        <dbReference type="SAM" id="MobiDB-lite"/>
    </source>
</evidence>
<dbReference type="PANTHER" id="PTHR31123:SF4">
    <property type="entry name" value="PROTEIN ALCS"/>
    <property type="match status" value="1"/>
</dbReference>
<accession>V5I2N7</accession>
<comment type="subcellular location">
    <subcellularLocation>
        <location evidence="1">Membrane</location>
        <topology evidence="1">Multi-pass membrane protein</topology>
    </subcellularLocation>
</comment>
<evidence type="ECO:0000256" key="2">
    <source>
        <dbReference type="ARBA" id="ARBA00005587"/>
    </source>
</evidence>
<evidence type="ECO:0008006" key="10">
    <source>
        <dbReference type="Google" id="ProtNLM"/>
    </source>
</evidence>
<comment type="similarity">
    <text evidence="2">Belongs to the acetate uptake transporter (AceTr) (TC 2.A.96) family.</text>
</comment>
<feature type="transmembrane region" description="Helical" evidence="7">
    <location>
        <begin position="128"/>
        <end position="151"/>
    </location>
</feature>
<dbReference type="HOGENOM" id="CLU_051062_4_0_1"/>
<dbReference type="InParanoid" id="V5I2N7"/>
<feature type="transmembrane region" description="Helical" evidence="7">
    <location>
        <begin position="73"/>
        <end position="92"/>
    </location>
</feature>
<reference evidence="9" key="1">
    <citation type="journal article" date="2014" name="Genome Announc.">
        <title>Draft genome sequence of the formaldehyde-resistant fungus Byssochlamys spectabilis No. 5 (anamorph Paecilomyces variotii No. 5) (NBRC109023).</title>
        <authorList>
            <person name="Oka T."/>
            <person name="Ekino K."/>
            <person name="Fukuda K."/>
            <person name="Nomura Y."/>
        </authorList>
    </citation>
    <scope>NUCLEOTIDE SEQUENCE [LARGE SCALE GENOMIC DNA]</scope>
    <source>
        <strain evidence="9">No. 5 / NBRC 109023</strain>
    </source>
</reference>
<dbReference type="PANTHER" id="PTHR31123">
    <property type="entry name" value="ACCUMULATION OF DYADS PROTEIN 2-RELATED"/>
    <property type="match status" value="1"/>
</dbReference>
<dbReference type="AlphaFoldDB" id="V5I2N7"/>
<comment type="caution">
    <text evidence="8">The sequence shown here is derived from an EMBL/GenBank/DDBJ whole genome shotgun (WGS) entry which is preliminary data.</text>
</comment>
<feature type="transmembrane region" description="Helical" evidence="7">
    <location>
        <begin position="171"/>
        <end position="188"/>
    </location>
</feature>
<dbReference type="InterPro" id="IPR051633">
    <property type="entry name" value="AceTr"/>
</dbReference>
<evidence type="ECO:0000256" key="1">
    <source>
        <dbReference type="ARBA" id="ARBA00004141"/>
    </source>
</evidence>
<dbReference type="GO" id="GO:0005886">
    <property type="term" value="C:plasma membrane"/>
    <property type="evidence" value="ECO:0007669"/>
    <property type="project" value="TreeGrafter"/>
</dbReference>
<dbReference type="GO" id="GO:0015123">
    <property type="term" value="F:acetate transmembrane transporter activity"/>
    <property type="evidence" value="ECO:0007669"/>
    <property type="project" value="TreeGrafter"/>
</dbReference>
<feature type="compositionally biased region" description="Basic and acidic residues" evidence="6">
    <location>
        <begin position="18"/>
        <end position="27"/>
    </location>
</feature>
<dbReference type="eggNOG" id="ENOG502S179">
    <property type="taxonomic scope" value="Eukaryota"/>
</dbReference>
<evidence type="ECO:0000256" key="7">
    <source>
        <dbReference type="SAM" id="Phobius"/>
    </source>
</evidence>
<sequence length="331" mass="35864">MSDIEKGNTDHNGSLRSPRYDIEDHEPRDDALRKIRTAGGISISPELFEKIYLTPKNQVKGDIRATVGNPTPLGILGFIVTLGPLSCQLMGWRGSGGGGAAIVGVMYFIGGLLMIISGVMEWILGNTFTLVVLASFGGFWLSLATTLVPTYGASAAFEPNDPTNPGFNSSFAFYYVFFGLLCFIYLVCSLRTNFVFFVIFLTLSLGFCLLAGANFQLANGNVELAGRVQIASGAVFFVSQLFGWYLLAAQLLISVDFPFVLPVGDLSRLVRGASERKKDLPAAYSLLLPASNDDYVLASFIAAQCTYEALAKMEKVWSKSLDGGEEKQAIY</sequence>
<name>V5I2N7_BYSSN</name>
<feature type="transmembrane region" description="Helical" evidence="7">
    <location>
        <begin position="195"/>
        <end position="215"/>
    </location>
</feature>
<organism evidence="8 9">
    <name type="scientific">Byssochlamys spectabilis (strain No. 5 / NBRC 109023)</name>
    <name type="common">Paecilomyces variotii</name>
    <dbReference type="NCBI Taxonomy" id="1356009"/>
    <lineage>
        <taxon>Eukaryota</taxon>
        <taxon>Fungi</taxon>
        <taxon>Dikarya</taxon>
        <taxon>Ascomycota</taxon>
        <taxon>Pezizomycotina</taxon>
        <taxon>Eurotiomycetes</taxon>
        <taxon>Eurotiomycetidae</taxon>
        <taxon>Eurotiales</taxon>
        <taxon>Thermoascaceae</taxon>
        <taxon>Paecilomyces</taxon>
    </lineage>
</organism>
<keyword evidence="3 7" id="KW-0812">Transmembrane</keyword>
<gene>
    <name evidence="8" type="ORF">PVAR5_5893</name>
</gene>
<keyword evidence="9" id="KW-1185">Reference proteome</keyword>
<feature type="transmembrane region" description="Helical" evidence="7">
    <location>
        <begin position="235"/>
        <end position="261"/>
    </location>
</feature>
<proteinExistence type="inferred from homology"/>
<dbReference type="EMBL" id="BAUL01000189">
    <property type="protein sequence ID" value="GAD97220.1"/>
    <property type="molecule type" value="Genomic_DNA"/>
</dbReference>
<feature type="region of interest" description="Disordered" evidence="6">
    <location>
        <begin position="1"/>
        <end position="27"/>
    </location>
</feature>
<evidence type="ECO:0000313" key="9">
    <source>
        <dbReference type="Proteomes" id="UP000018001"/>
    </source>
</evidence>
<keyword evidence="5 7" id="KW-0472">Membrane</keyword>
<evidence type="ECO:0000256" key="4">
    <source>
        <dbReference type="ARBA" id="ARBA00022989"/>
    </source>
</evidence>
<evidence type="ECO:0000256" key="3">
    <source>
        <dbReference type="ARBA" id="ARBA00022692"/>
    </source>
</evidence>
<keyword evidence="4 7" id="KW-1133">Transmembrane helix</keyword>